<comment type="caution">
    <text evidence="1">The sequence shown here is derived from an EMBL/GenBank/DDBJ whole genome shotgun (WGS) entry which is preliminary data.</text>
</comment>
<dbReference type="Proteomes" id="UP000037084">
    <property type="component" value="Unassembled WGS sequence"/>
</dbReference>
<evidence type="ECO:0000313" key="2">
    <source>
        <dbReference type="Proteomes" id="UP000037084"/>
    </source>
</evidence>
<name>A0A0L8N2J9_STRVG</name>
<dbReference type="EMBL" id="LGUV01000027">
    <property type="protein sequence ID" value="KOG56904.1"/>
    <property type="molecule type" value="Genomic_DNA"/>
</dbReference>
<dbReference type="AlphaFoldDB" id="A0A0L8N2J9"/>
<accession>A0A0L8N2J9</accession>
<organism evidence="1 2">
    <name type="scientific">Streptomyces virginiae</name>
    <name type="common">Streptomyces cinnamonensis</name>
    <dbReference type="NCBI Taxonomy" id="1961"/>
    <lineage>
        <taxon>Bacteria</taxon>
        <taxon>Bacillati</taxon>
        <taxon>Actinomycetota</taxon>
        <taxon>Actinomycetes</taxon>
        <taxon>Kitasatosporales</taxon>
        <taxon>Streptomycetaceae</taxon>
        <taxon>Streptomyces</taxon>
    </lineage>
</organism>
<gene>
    <name evidence="1" type="ORF">ADK75_06150</name>
</gene>
<sequence>MFAPEFRFDVIQFCFEPGDAISEFLGGFGKGLEGVDEVTVFVDDVASQAALGDQFGGRELAEAECSGVLASRMG</sequence>
<evidence type="ECO:0000313" key="1">
    <source>
        <dbReference type="EMBL" id="KOG56904.1"/>
    </source>
</evidence>
<proteinExistence type="predicted"/>
<protein>
    <submittedName>
        <fullName evidence="1">Uncharacterized protein</fullName>
    </submittedName>
</protein>
<reference evidence="2" key="1">
    <citation type="submission" date="2015-07" db="EMBL/GenBank/DDBJ databases">
        <authorList>
            <consortium name="Consortium for Microbial Forensics and Genomics (microFORGE)"/>
            <person name="Knight B.M."/>
            <person name="Roberts D.P."/>
            <person name="Lin D."/>
            <person name="Hari K."/>
            <person name="Fletcher J."/>
            <person name="Melcher U."/>
            <person name="Blagden T."/>
            <person name="Winegar R.A."/>
        </authorList>
    </citation>
    <scope>NUCLEOTIDE SEQUENCE [LARGE SCALE GENOMIC DNA]</scope>
    <source>
        <strain evidence="2">NRRL B-1447</strain>
    </source>
</reference>